<dbReference type="InterPro" id="IPR006771">
    <property type="entry name" value="CetA-like"/>
</dbReference>
<feature type="chain" id="PRO_5015150170" evidence="2">
    <location>
        <begin position="18"/>
        <end position="279"/>
    </location>
</feature>
<feature type="region of interest" description="Disordered" evidence="1">
    <location>
        <begin position="258"/>
        <end position="279"/>
    </location>
</feature>
<comment type="caution">
    <text evidence="3">The sequence shown here is derived from an EMBL/GenBank/DDBJ whole genome shotgun (WGS) entry which is preliminary data.</text>
</comment>
<dbReference type="EMBL" id="NHZQ01000422">
    <property type="protein sequence ID" value="PSK36170.1"/>
    <property type="molecule type" value="Genomic_DNA"/>
</dbReference>
<feature type="region of interest" description="Disordered" evidence="1">
    <location>
        <begin position="125"/>
        <end position="148"/>
    </location>
</feature>
<evidence type="ECO:0000256" key="2">
    <source>
        <dbReference type="SAM" id="SignalP"/>
    </source>
</evidence>
<dbReference type="Proteomes" id="UP000243723">
    <property type="component" value="Unassembled WGS sequence"/>
</dbReference>
<feature type="compositionally biased region" description="Polar residues" evidence="1">
    <location>
        <begin position="204"/>
        <end position="224"/>
    </location>
</feature>
<dbReference type="Pfam" id="PF04681">
    <property type="entry name" value="Bys1"/>
    <property type="match status" value="1"/>
</dbReference>
<protein>
    <submittedName>
        <fullName evidence="3">Uncharacterized protein</fullName>
    </submittedName>
</protein>
<proteinExistence type="predicted"/>
<reference evidence="3 4" key="1">
    <citation type="submission" date="2017-05" db="EMBL/GenBank/DDBJ databases">
        <title>Draft genome sequence of Elsinoe australis.</title>
        <authorList>
            <person name="Cheng Q."/>
        </authorList>
    </citation>
    <scope>NUCLEOTIDE SEQUENCE [LARGE SCALE GENOMIC DNA]</scope>
    <source>
        <strain evidence="3 4">NL1</strain>
    </source>
</reference>
<feature type="compositionally biased region" description="Low complexity" evidence="1">
    <location>
        <begin position="177"/>
        <end position="203"/>
    </location>
</feature>
<evidence type="ECO:0000313" key="3">
    <source>
        <dbReference type="EMBL" id="PSK36170.1"/>
    </source>
</evidence>
<feature type="compositionally biased region" description="Basic residues" evidence="1">
    <location>
        <begin position="265"/>
        <end position="279"/>
    </location>
</feature>
<feature type="compositionally biased region" description="Low complexity" evidence="1">
    <location>
        <begin position="225"/>
        <end position="243"/>
    </location>
</feature>
<name>A0A2P7YJQ2_9PEZI</name>
<feature type="signal peptide" evidence="2">
    <location>
        <begin position="1"/>
        <end position="17"/>
    </location>
</feature>
<accession>A0A2P7YJQ2</accession>
<keyword evidence="4" id="KW-1185">Reference proteome</keyword>
<dbReference type="AlphaFoldDB" id="A0A2P7YJQ2"/>
<organism evidence="3 4">
    <name type="scientific">Elsinoe australis</name>
    <dbReference type="NCBI Taxonomy" id="40998"/>
    <lineage>
        <taxon>Eukaryota</taxon>
        <taxon>Fungi</taxon>
        <taxon>Dikarya</taxon>
        <taxon>Ascomycota</taxon>
        <taxon>Pezizomycotina</taxon>
        <taxon>Dothideomycetes</taxon>
        <taxon>Dothideomycetidae</taxon>
        <taxon>Myriangiales</taxon>
        <taxon>Elsinoaceae</taxon>
        <taxon>Elsinoe</taxon>
    </lineage>
</organism>
<evidence type="ECO:0000313" key="4">
    <source>
        <dbReference type="Proteomes" id="UP000243723"/>
    </source>
</evidence>
<dbReference type="STRING" id="40998.A0A2P7YJQ2"/>
<gene>
    <name evidence="3" type="ORF">B9Z65_5985</name>
</gene>
<sequence>MKFITLATAAAVPLVAALKQSQSGGAVVINQCNYDIPLKAIPAQASGIENAQESDKTLTASGGQFFTPFVQLLTAGGWSIKLNTINSWKNIMQFEYTWADDNQIWYDNSFVDGVESEHPAWQFLCPDSPTPPHNNAYQHSTDDAAGMQKPVAPSATITLVLCPGETGSSTPAPSYGALPSSSEAPSSTQAPAPTTAPSTTLQTYASPTPSSTSDLGLKQANVQVESSSEEPTPSPTSADDGDVAVVTAYETKVVTAVVTETASPKQKRHAHRHPHGHSH</sequence>
<evidence type="ECO:0000256" key="1">
    <source>
        <dbReference type="SAM" id="MobiDB-lite"/>
    </source>
</evidence>
<keyword evidence="2" id="KW-0732">Signal</keyword>
<feature type="region of interest" description="Disordered" evidence="1">
    <location>
        <begin position="168"/>
        <end position="243"/>
    </location>
</feature>
<dbReference type="OrthoDB" id="5144514at2759"/>